<keyword evidence="2" id="KW-1185">Reference proteome</keyword>
<accession>M1UG13</accession>
<dbReference type="Proteomes" id="UP000203282">
    <property type="component" value="Segment"/>
</dbReference>
<dbReference type="KEGG" id="vg:15013530"/>
<protein>
    <submittedName>
        <fullName evidence="1">Uncharacterized protein</fullName>
    </submittedName>
</protein>
<dbReference type="Gene3D" id="2.60.120.620">
    <property type="entry name" value="q2cbj1_9rhob like domain"/>
    <property type="match status" value="1"/>
</dbReference>
<evidence type="ECO:0000313" key="1">
    <source>
        <dbReference type="EMBL" id="AGG54172.1"/>
    </source>
</evidence>
<organism evidence="1 2">
    <name type="scientific">Synechococcus phage S-SSM4</name>
    <dbReference type="NCBI Taxonomy" id="536466"/>
    <lineage>
        <taxon>Viruses</taxon>
        <taxon>Duplodnaviria</taxon>
        <taxon>Heunggongvirae</taxon>
        <taxon>Uroviricota</taxon>
        <taxon>Caudoviricetes</taxon>
        <taxon>Pantevenvirales</taxon>
        <taxon>Kyanoviridae</taxon>
        <taxon>Greenvirus</taxon>
        <taxon>Greenvirus ssm4</taxon>
    </lineage>
</organism>
<sequence length="185" mass="21939">MDCIGTKRMIWTHRFAHHNELKSALLKSIEHSKGKEYVKGKDQIGKTDYYEGLDLHEKHYLTLFHSNLTEFYHELHEHYALGDFSLYNGWYQQYYESDTHGWHAHGLSNFSMVYYLEMPEPHVTEFWIPHVKERYTPEAQEGDIVVFPAHFPHRSPPIQGDTRKTIISVNYNIHTIDSKFIEDGK</sequence>
<gene>
    <name evidence="1" type="ORF">CYXG_00108</name>
</gene>
<name>M1UG13_9CAUD</name>
<proteinExistence type="predicted"/>
<dbReference type="OrthoDB" id="12155at10239"/>
<dbReference type="EMBL" id="HQ316583">
    <property type="protein sequence ID" value="AGG54172.1"/>
    <property type="molecule type" value="Genomic_DNA"/>
</dbReference>
<reference evidence="1 2" key="1">
    <citation type="submission" date="2010-03" db="EMBL/GenBank/DDBJ databases">
        <title>The Genome Sequence of Cyanophage S-SSM4.</title>
        <authorList>
            <consortium name="The Broad Institute Genome Sequencing Platform"/>
            <person name="Henn M.R."/>
            <person name="Sullivan M.S."/>
            <person name="Osburne M.S."/>
            <person name="Levin J."/>
            <person name="Malboeuf C."/>
            <person name="Casali M."/>
            <person name="Russ C."/>
            <person name="Lennon N."/>
            <person name="Erlich R."/>
            <person name="Young S.K."/>
            <person name="Koehrsen M."/>
            <person name="Yandava C."/>
            <person name="Zeng Q."/>
            <person name="Alvarado L."/>
            <person name="Anderson S."/>
            <person name="Berlin A."/>
            <person name="Borenstein D."/>
            <person name="Chen Z."/>
            <person name="Engels R."/>
            <person name="Freedman E."/>
            <person name="Gellesch M."/>
            <person name="Goldberg J."/>
            <person name="Green L."/>
            <person name="Griggs A."/>
            <person name="Gujja S."/>
            <person name="Heiman D."/>
            <person name="Hepburn T."/>
            <person name="Howarth C."/>
            <person name="Jen D."/>
            <person name="Larson L."/>
            <person name="Lewis B."/>
            <person name="Mehta T."/>
            <person name="Park D."/>
            <person name="Pearson M."/>
            <person name="Roberts A."/>
            <person name="Ryan E."/>
            <person name="Saif S."/>
            <person name="Shea T."/>
            <person name="Shenoy N."/>
            <person name="Sisk P."/>
            <person name="Stolte C."/>
            <person name="Sykes S."/>
            <person name="Walk T."/>
            <person name="White J."/>
            <person name="Yu Q."/>
            <person name="Coleman M.L."/>
            <person name="Huang K.H."/>
            <person name="Weigele P.R."/>
            <person name="DeFrancesco A.S."/>
            <person name="Kern S.E."/>
            <person name="Thompson L.R."/>
            <person name="Fu R."/>
            <person name="Hombeck B."/>
            <person name="Chisholm S.W."/>
            <person name="Haas B."/>
            <person name="Nusbaum C."/>
            <person name="Galagan J."/>
            <person name="Birren B."/>
        </authorList>
    </citation>
    <scope>NUCLEOTIDE SEQUENCE [LARGE SCALE GENOMIC DNA]</scope>
    <source>
        <strain evidence="1 2">S-SSM4</strain>
    </source>
</reference>
<dbReference type="GeneID" id="15013530"/>
<evidence type="ECO:0000313" key="2">
    <source>
        <dbReference type="Proteomes" id="UP000203282"/>
    </source>
</evidence>
<dbReference type="RefSeq" id="YP_007677297.1">
    <property type="nucleotide sequence ID" value="NC_020875.1"/>
</dbReference>